<keyword evidence="2" id="KW-0472">Membrane</keyword>
<dbReference type="InterPro" id="IPR020845">
    <property type="entry name" value="AMP-binding_CS"/>
</dbReference>
<dbReference type="AlphaFoldDB" id="G2Q7D1"/>
<proteinExistence type="inferred from homology"/>
<dbReference type="Pfam" id="PF00501">
    <property type="entry name" value="AMP-binding"/>
    <property type="match status" value="1"/>
</dbReference>
<dbReference type="InterPro" id="IPR042099">
    <property type="entry name" value="ANL_N_sf"/>
</dbReference>
<feature type="domain" description="AMP-dependent synthetase/ligase" evidence="3">
    <location>
        <begin position="29"/>
        <end position="431"/>
    </location>
</feature>
<dbReference type="EMBL" id="CP003003">
    <property type="protein sequence ID" value="AEO56042.1"/>
    <property type="molecule type" value="Genomic_DNA"/>
</dbReference>
<evidence type="ECO:0000259" key="4">
    <source>
        <dbReference type="Pfam" id="PF13193"/>
    </source>
</evidence>
<dbReference type="PROSITE" id="PS00455">
    <property type="entry name" value="AMP_BINDING"/>
    <property type="match status" value="1"/>
</dbReference>
<feature type="domain" description="AMP-binding enzyme C-terminal" evidence="4">
    <location>
        <begin position="489"/>
        <end position="564"/>
    </location>
</feature>
<evidence type="ECO:0000313" key="6">
    <source>
        <dbReference type="Proteomes" id="UP000007322"/>
    </source>
</evidence>
<name>G2Q7D1_THET4</name>
<dbReference type="PANTHER" id="PTHR24096:SF424">
    <property type="entry name" value="ACETYL-COA SYNTHETASE-LIKE PROTEIN-RELATED"/>
    <property type="match status" value="1"/>
</dbReference>
<dbReference type="OMA" id="YIMPKFD"/>
<dbReference type="Proteomes" id="UP000007322">
    <property type="component" value="Chromosome 2"/>
</dbReference>
<evidence type="ECO:0000259" key="3">
    <source>
        <dbReference type="Pfam" id="PF00501"/>
    </source>
</evidence>
<dbReference type="GO" id="GO:0016405">
    <property type="term" value="F:CoA-ligase activity"/>
    <property type="evidence" value="ECO:0007669"/>
    <property type="project" value="TreeGrafter"/>
</dbReference>
<keyword evidence="2" id="KW-1133">Transmembrane helix</keyword>
<sequence>MVITSRWSVPIPRCSLQQWIFGSACGPLPDHKAFIDPENPDANYLTLADYRLLGKRVALGLQKAGLNKGDRVLIFSGNNLFFPSVFVGVLMAGGIVTGANPAFVRRELAYQLKDSGASFLLVAEHAVKTAFEAAAEAGLPRDRIFVLGSSTVPISRLAWASSPGPGAGARVDGARHWTELLAGHPAEADAWSWDEPSDPEETTCCLNYSSGTTGVPKGVEISHRSYVANGVGVAFMRRLRPDYEKKQKTDRGLALLPFYHAYGQTFFIANFPHLHIPVYVMPSFDFVKMLSYIQRFRITTLTLVPPIVVLLAKHPATGEYDLSSIESIGCGAAPLTREVSEEAERLFREQRRDGGDGDVFIRQGWGMTELTCTAMSWDPNTPVRASAGVGEVYPNCRAKLVSLADGRTPIERAGERGELWVTGPTLMRRYWRRPDATAETIVVDADGTRWLRTGDIAFVDEYKPGGIFHVVDRVKELIKVKGNQVAPAELEGILLDNPDVADAAVVGVTIDGEEVPRAYVVRSPGSAATEQDVARWMEGKVVRYKQLKGGVAFVDAIPKNPSGKILRKQLRERAQKEVGDAAKMTSRL</sequence>
<dbReference type="CDD" id="cd05911">
    <property type="entry name" value="Firefly_Luc_like"/>
    <property type="match status" value="1"/>
</dbReference>
<dbReference type="GeneID" id="11511966"/>
<gene>
    <name evidence="5" type="ORF">MYCTH_2058064</name>
</gene>
<organism evidence="5 6">
    <name type="scientific">Thermothelomyces thermophilus (strain ATCC 42464 / BCRC 31852 / DSM 1799)</name>
    <name type="common">Sporotrichum thermophile</name>
    <dbReference type="NCBI Taxonomy" id="573729"/>
    <lineage>
        <taxon>Eukaryota</taxon>
        <taxon>Fungi</taxon>
        <taxon>Dikarya</taxon>
        <taxon>Ascomycota</taxon>
        <taxon>Pezizomycotina</taxon>
        <taxon>Sordariomycetes</taxon>
        <taxon>Sordariomycetidae</taxon>
        <taxon>Sordariales</taxon>
        <taxon>Chaetomiaceae</taxon>
        <taxon>Thermothelomyces</taxon>
    </lineage>
</organism>
<dbReference type="PROSITE" id="PS51257">
    <property type="entry name" value="PROKAR_LIPOPROTEIN"/>
    <property type="match status" value="1"/>
</dbReference>
<dbReference type="InterPro" id="IPR045851">
    <property type="entry name" value="AMP-bd_C_sf"/>
</dbReference>
<evidence type="ECO:0000256" key="1">
    <source>
        <dbReference type="ARBA" id="ARBA00006432"/>
    </source>
</evidence>
<accession>G2Q7D1</accession>
<evidence type="ECO:0000313" key="5">
    <source>
        <dbReference type="EMBL" id="AEO56042.1"/>
    </source>
</evidence>
<dbReference type="VEuPathDB" id="FungiDB:MYCTH_2058064"/>
<dbReference type="STRING" id="573729.G2Q7D1"/>
<protein>
    <submittedName>
        <fullName evidence="5">Uncharacterized protein</fullName>
    </submittedName>
</protein>
<dbReference type="InParanoid" id="G2Q7D1"/>
<keyword evidence="2" id="KW-0812">Transmembrane</keyword>
<dbReference type="Pfam" id="PF13193">
    <property type="entry name" value="AMP-binding_C"/>
    <property type="match status" value="1"/>
</dbReference>
<dbReference type="InterPro" id="IPR025110">
    <property type="entry name" value="AMP-bd_C"/>
</dbReference>
<dbReference type="FunFam" id="3.30.300.30:FF:000007">
    <property type="entry name" value="4-coumarate--CoA ligase 2"/>
    <property type="match status" value="1"/>
</dbReference>
<comment type="similarity">
    <text evidence="1">Belongs to the ATP-dependent AMP-binding enzyme family.</text>
</comment>
<dbReference type="SUPFAM" id="SSF56801">
    <property type="entry name" value="Acetyl-CoA synthetase-like"/>
    <property type="match status" value="1"/>
</dbReference>
<dbReference type="KEGG" id="mtm:MYCTH_2058064"/>
<keyword evidence="6" id="KW-1185">Reference proteome</keyword>
<dbReference type="HOGENOM" id="CLU_000022_59_2_1"/>
<dbReference type="OrthoDB" id="6509636at2759"/>
<dbReference type="RefSeq" id="XP_003661287.1">
    <property type="nucleotide sequence ID" value="XM_003661239.1"/>
</dbReference>
<feature type="transmembrane region" description="Helical" evidence="2">
    <location>
        <begin position="80"/>
        <end position="103"/>
    </location>
</feature>
<dbReference type="PANTHER" id="PTHR24096">
    <property type="entry name" value="LONG-CHAIN-FATTY-ACID--COA LIGASE"/>
    <property type="match status" value="1"/>
</dbReference>
<dbReference type="Gene3D" id="3.40.50.12780">
    <property type="entry name" value="N-terminal domain of ligase-like"/>
    <property type="match status" value="1"/>
</dbReference>
<reference evidence="5 6" key="1">
    <citation type="journal article" date="2011" name="Nat. Biotechnol.">
        <title>Comparative genomic analysis of the thermophilic biomass-degrading fungi Myceliophthora thermophila and Thielavia terrestris.</title>
        <authorList>
            <person name="Berka R.M."/>
            <person name="Grigoriev I.V."/>
            <person name="Otillar R."/>
            <person name="Salamov A."/>
            <person name="Grimwood J."/>
            <person name="Reid I."/>
            <person name="Ishmael N."/>
            <person name="John T."/>
            <person name="Darmond C."/>
            <person name="Moisan M.-C."/>
            <person name="Henrissat B."/>
            <person name="Coutinho P.M."/>
            <person name="Lombard V."/>
            <person name="Natvig D.O."/>
            <person name="Lindquist E."/>
            <person name="Schmutz J."/>
            <person name="Lucas S."/>
            <person name="Harris P."/>
            <person name="Powlowski J."/>
            <person name="Bellemare A."/>
            <person name="Taylor D."/>
            <person name="Butler G."/>
            <person name="de Vries R.P."/>
            <person name="Allijn I.E."/>
            <person name="van den Brink J."/>
            <person name="Ushinsky S."/>
            <person name="Storms R."/>
            <person name="Powell A.J."/>
            <person name="Paulsen I.T."/>
            <person name="Elbourne L.D.H."/>
            <person name="Baker S.E."/>
            <person name="Magnuson J."/>
            <person name="LaBoissiere S."/>
            <person name="Clutterbuck A.J."/>
            <person name="Martinez D."/>
            <person name="Wogulis M."/>
            <person name="de Leon A.L."/>
            <person name="Rey M.W."/>
            <person name="Tsang A."/>
        </authorList>
    </citation>
    <scope>NUCLEOTIDE SEQUENCE [LARGE SCALE GENOMIC DNA]</scope>
    <source>
        <strain evidence="6">ATCC 42464 / BCRC 31852 / DSM 1799</strain>
    </source>
</reference>
<dbReference type="eggNOG" id="KOG1176">
    <property type="taxonomic scope" value="Eukaryota"/>
</dbReference>
<dbReference type="InterPro" id="IPR000873">
    <property type="entry name" value="AMP-dep_synth/lig_dom"/>
</dbReference>
<dbReference type="Gene3D" id="3.30.300.30">
    <property type="match status" value="1"/>
</dbReference>
<evidence type="ECO:0000256" key="2">
    <source>
        <dbReference type="SAM" id="Phobius"/>
    </source>
</evidence>